<sequence>MKIESRNEAYINGGLKMIAGPHMLDGVHTEPGNTQSDEMVHQLDNLIAHPRYALVQIGQGTQLAVANHDRIVVVRDDTRRIEVQLAEWDARVREALSVGRAPSSTPATHQVGHVVDHQIDVDAHTDIVAASHHAGELCLISRARYQAVGHRLVALPPRPSKASSDDGVLRRWRDLHTGVTSRCQEVLALVRDVIPFPLEQMHNAAPVGPLVWVKPCSSGRQSRADCNSTPNSASNGKTNVASFVGGDASGGAQIVTAGIVTATTSVPRSLRGSPVPLAIMKCENGQVGTGHQSQLFHNNGRLLVTR</sequence>
<evidence type="ECO:0000313" key="1">
    <source>
        <dbReference type="EnsemblMetazoa" id="AATE015071-PA.1"/>
    </source>
</evidence>
<accession>A0A182JBP4</accession>
<proteinExistence type="predicted"/>
<reference evidence="1" key="1">
    <citation type="submission" date="2022-08" db="UniProtKB">
        <authorList>
            <consortium name="EnsemblMetazoa"/>
        </authorList>
    </citation>
    <scope>IDENTIFICATION</scope>
    <source>
        <strain evidence="1">EBRO</strain>
    </source>
</reference>
<dbReference type="VEuPathDB" id="VectorBase:AATE015071"/>
<organism evidence="1">
    <name type="scientific">Anopheles atroparvus</name>
    <name type="common">European mosquito</name>
    <dbReference type="NCBI Taxonomy" id="41427"/>
    <lineage>
        <taxon>Eukaryota</taxon>
        <taxon>Metazoa</taxon>
        <taxon>Ecdysozoa</taxon>
        <taxon>Arthropoda</taxon>
        <taxon>Hexapoda</taxon>
        <taxon>Insecta</taxon>
        <taxon>Pterygota</taxon>
        <taxon>Neoptera</taxon>
        <taxon>Endopterygota</taxon>
        <taxon>Diptera</taxon>
        <taxon>Nematocera</taxon>
        <taxon>Culicoidea</taxon>
        <taxon>Culicidae</taxon>
        <taxon>Anophelinae</taxon>
        <taxon>Anopheles</taxon>
    </lineage>
</organism>
<dbReference type="AlphaFoldDB" id="A0A182JBP4"/>
<name>A0A182JBP4_ANOAO</name>
<dbReference type="EnsemblMetazoa" id="AATE015071-RA">
    <property type="protein sequence ID" value="AATE015071-PA.1"/>
    <property type="gene ID" value="AATE015071"/>
</dbReference>
<protein>
    <submittedName>
        <fullName evidence="1">Uncharacterized protein</fullName>
    </submittedName>
</protein>